<dbReference type="RefSeq" id="WP_344301658.1">
    <property type="nucleotide sequence ID" value="NZ_BAAAQQ010000001.1"/>
</dbReference>
<dbReference type="EMBL" id="BAAAQQ010000001">
    <property type="protein sequence ID" value="GAA2113953.1"/>
    <property type="molecule type" value="Genomic_DNA"/>
</dbReference>
<sequence length="85" mass="10027">MSQPRQHPSPRERERVIECLQDLNIARAHLHTARRNTREWDKRMLRDDLLVSLERYAAAIARMGAPVPRRLRTEIALYKGLKNRG</sequence>
<evidence type="ECO:0000313" key="1">
    <source>
        <dbReference type="EMBL" id="GAA2113953.1"/>
    </source>
</evidence>
<proteinExistence type="predicted"/>
<comment type="caution">
    <text evidence="1">The sequence shown here is derived from an EMBL/GenBank/DDBJ whole genome shotgun (WGS) entry which is preliminary data.</text>
</comment>
<keyword evidence="2" id="KW-1185">Reference proteome</keyword>
<accession>A0ABN2XMA6</accession>
<reference evidence="1 2" key="1">
    <citation type="journal article" date="2019" name="Int. J. Syst. Evol. Microbiol.">
        <title>The Global Catalogue of Microorganisms (GCM) 10K type strain sequencing project: providing services to taxonomists for standard genome sequencing and annotation.</title>
        <authorList>
            <consortium name="The Broad Institute Genomics Platform"/>
            <consortium name="The Broad Institute Genome Sequencing Center for Infectious Disease"/>
            <person name="Wu L."/>
            <person name="Ma J."/>
        </authorList>
    </citation>
    <scope>NUCLEOTIDE SEQUENCE [LARGE SCALE GENOMIC DNA]</scope>
    <source>
        <strain evidence="1 2">JCM 16021</strain>
    </source>
</reference>
<gene>
    <name evidence="1" type="ORF">GCM10009843_02140</name>
</gene>
<evidence type="ECO:0000313" key="2">
    <source>
        <dbReference type="Proteomes" id="UP001500575"/>
    </source>
</evidence>
<organism evidence="1 2">
    <name type="scientific">Nocardioides bigeumensis</name>
    <dbReference type="NCBI Taxonomy" id="433657"/>
    <lineage>
        <taxon>Bacteria</taxon>
        <taxon>Bacillati</taxon>
        <taxon>Actinomycetota</taxon>
        <taxon>Actinomycetes</taxon>
        <taxon>Propionibacteriales</taxon>
        <taxon>Nocardioidaceae</taxon>
        <taxon>Nocardioides</taxon>
    </lineage>
</organism>
<dbReference type="Proteomes" id="UP001500575">
    <property type="component" value="Unassembled WGS sequence"/>
</dbReference>
<name>A0ABN2XMA6_9ACTN</name>
<protein>
    <recommendedName>
        <fullName evidence="3">DUF3263 domain-containing protein</fullName>
    </recommendedName>
</protein>
<evidence type="ECO:0008006" key="3">
    <source>
        <dbReference type="Google" id="ProtNLM"/>
    </source>
</evidence>